<evidence type="ECO:0000256" key="1">
    <source>
        <dbReference type="ARBA" id="ARBA00004141"/>
    </source>
</evidence>
<evidence type="ECO:0000256" key="2">
    <source>
        <dbReference type="ARBA" id="ARBA00022692"/>
    </source>
</evidence>
<keyword evidence="4 5" id="KW-0472">Membrane</keyword>
<keyword evidence="3 5" id="KW-1133">Transmembrane helix</keyword>
<dbReference type="InterPro" id="IPR030184">
    <property type="entry name" value="WAT1-related"/>
</dbReference>
<evidence type="ECO:0000256" key="4">
    <source>
        <dbReference type="ARBA" id="ARBA00023136"/>
    </source>
</evidence>
<proteinExistence type="predicted"/>
<organism evidence="6 7">
    <name type="scientific">Forsythia ovata</name>
    <dbReference type="NCBI Taxonomy" id="205694"/>
    <lineage>
        <taxon>Eukaryota</taxon>
        <taxon>Viridiplantae</taxon>
        <taxon>Streptophyta</taxon>
        <taxon>Embryophyta</taxon>
        <taxon>Tracheophyta</taxon>
        <taxon>Spermatophyta</taxon>
        <taxon>Magnoliopsida</taxon>
        <taxon>eudicotyledons</taxon>
        <taxon>Gunneridae</taxon>
        <taxon>Pentapetalae</taxon>
        <taxon>asterids</taxon>
        <taxon>lamiids</taxon>
        <taxon>Lamiales</taxon>
        <taxon>Oleaceae</taxon>
        <taxon>Forsythieae</taxon>
        <taxon>Forsythia</taxon>
    </lineage>
</organism>
<comment type="caution">
    <text evidence="6">The sequence shown here is derived from an EMBL/GenBank/DDBJ whole genome shotgun (WGS) entry which is preliminary data.</text>
</comment>
<dbReference type="InterPro" id="IPR037185">
    <property type="entry name" value="EmrE-like"/>
</dbReference>
<evidence type="ECO:0000256" key="5">
    <source>
        <dbReference type="SAM" id="Phobius"/>
    </source>
</evidence>
<comment type="subcellular location">
    <subcellularLocation>
        <location evidence="1">Membrane</location>
        <topology evidence="1">Multi-pass membrane protein</topology>
    </subcellularLocation>
</comment>
<dbReference type="PANTHER" id="PTHR31218">
    <property type="entry name" value="WAT1-RELATED PROTEIN"/>
    <property type="match status" value="1"/>
</dbReference>
<protein>
    <submittedName>
        <fullName evidence="6">WAT1-related protein-like</fullName>
    </submittedName>
</protein>
<reference evidence="7" key="1">
    <citation type="submission" date="2024-07" db="EMBL/GenBank/DDBJ databases">
        <title>Two chromosome-level genome assemblies of Korean endemic species Abeliophyllum distichum and Forsythia ovata (Oleaceae).</title>
        <authorList>
            <person name="Jang H."/>
        </authorList>
    </citation>
    <scope>NUCLEOTIDE SEQUENCE [LARGE SCALE GENOMIC DNA]</scope>
</reference>
<feature type="transmembrane region" description="Helical" evidence="5">
    <location>
        <begin position="24"/>
        <end position="45"/>
    </location>
</feature>
<keyword evidence="7" id="KW-1185">Reference proteome</keyword>
<sequence length="108" mass="11619">MCAVIGNAVTFCVETWCIYKKGPIFVAMFKPLGIAMAALLGVIVLGNRLHIRSVIGAVVNVKGFYGVIWAQAKEQDKGEVCPDPDPDPASSYSILCCINTVESITLEQ</sequence>
<dbReference type="AlphaFoldDB" id="A0ABD1TSU8"/>
<evidence type="ECO:0000256" key="3">
    <source>
        <dbReference type="ARBA" id="ARBA00022989"/>
    </source>
</evidence>
<dbReference type="SUPFAM" id="SSF103481">
    <property type="entry name" value="Multidrug resistance efflux transporter EmrE"/>
    <property type="match status" value="1"/>
</dbReference>
<keyword evidence="2 5" id="KW-0812">Transmembrane</keyword>
<evidence type="ECO:0000313" key="6">
    <source>
        <dbReference type="EMBL" id="KAL2515794.1"/>
    </source>
</evidence>
<name>A0ABD1TSU8_9LAMI</name>
<dbReference type="EMBL" id="JBFOLJ010000008">
    <property type="protein sequence ID" value="KAL2515794.1"/>
    <property type="molecule type" value="Genomic_DNA"/>
</dbReference>
<gene>
    <name evidence="6" type="ORF">Fot_29765</name>
</gene>
<evidence type="ECO:0000313" key="7">
    <source>
        <dbReference type="Proteomes" id="UP001604277"/>
    </source>
</evidence>
<accession>A0ABD1TSU8</accession>
<dbReference type="Proteomes" id="UP001604277">
    <property type="component" value="Unassembled WGS sequence"/>
</dbReference>